<dbReference type="Gene3D" id="3.40.50.300">
    <property type="entry name" value="P-loop containing nucleotide triphosphate hydrolases"/>
    <property type="match status" value="1"/>
</dbReference>
<evidence type="ECO:0000256" key="6">
    <source>
        <dbReference type="ARBA" id="ARBA00022967"/>
    </source>
</evidence>
<sequence>MAKTLGPVKRKFSPWDNPDAVPFIRFENVTKRFGDFVAVNNLTLDIYEREFFSLLGPSGCGKTTLMRMLAGFEEPTEGRILLQGKDISGVPPYKRPTNMMFQSYALFPHMSVEKNVAFGLEQDGLPKADIAARVEEMLRLVKLTEFARRKPSQLSGGQRQRVALARSLAKRPKVLLLDEPLGALDKKLREETQFELMDIQTNLGLTFLIVTHDQEEAMTVSDRIAVMDKGNVVQVATPAEIYEAPNSRYVADFIGDINIFDANVVANASDIGKPGLVTLDCEGLKVAVEQECAAATGSQVAFAIRPEKVRISLDQPADSSINSAYGEVWDIGYLGDFSVFIVKLADGRVIRAAQANVSRLVDRPITFGDMVWLNWKPDSGLVLTR</sequence>
<dbReference type="GO" id="GO:0016887">
    <property type="term" value="F:ATP hydrolysis activity"/>
    <property type="evidence" value="ECO:0007669"/>
    <property type="project" value="InterPro"/>
</dbReference>
<evidence type="ECO:0000256" key="1">
    <source>
        <dbReference type="ARBA" id="ARBA00022448"/>
    </source>
</evidence>
<keyword evidence="5 8" id="KW-0067">ATP-binding</keyword>
<dbReference type="PANTHER" id="PTHR42781">
    <property type="entry name" value="SPERMIDINE/PUTRESCINE IMPORT ATP-BINDING PROTEIN POTA"/>
    <property type="match status" value="1"/>
</dbReference>
<dbReference type="SMART" id="SM00382">
    <property type="entry name" value="AAA"/>
    <property type="match status" value="1"/>
</dbReference>
<organism evidence="10 11">
    <name type="scientific">Agrobacterium deltaense NCPPB 1641</name>
    <dbReference type="NCBI Taxonomy" id="1183425"/>
    <lineage>
        <taxon>Bacteria</taxon>
        <taxon>Pseudomonadati</taxon>
        <taxon>Pseudomonadota</taxon>
        <taxon>Alphaproteobacteria</taxon>
        <taxon>Hyphomicrobiales</taxon>
        <taxon>Rhizobiaceae</taxon>
        <taxon>Rhizobium/Agrobacterium group</taxon>
        <taxon>Agrobacterium</taxon>
    </lineage>
</organism>
<dbReference type="PROSITE" id="PS50893">
    <property type="entry name" value="ABC_TRANSPORTER_2"/>
    <property type="match status" value="1"/>
</dbReference>
<dbReference type="Proteomes" id="UP000192140">
    <property type="component" value="Unassembled WGS sequence"/>
</dbReference>
<evidence type="ECO:0000313" key="11">
    <source>
        <dbReference type="Proteomes" id="UP000192140"/>
    </source>
</evidence>
<evidence type="ECO:0000256" key="5">
    <source>
        <dbReference type="ARBA" id="ARBA00022840"/>
    </source>
</evidence>
<evidence type="ECO:0000256" key="4">
    <source>
        <dbReference type="ARBA" id="ARBA00022741"/>
    </source>
</evidence>
<dbReference type="EMBL" id="FCNP01000022">
    <property type="protein sequence ID" value="CVI56286.1"/>
    <property type="molecule type" value="Genomic_DNA"/>
</dbReference>
<dbReference type="SUPFAM" id="SSF50331">
    <property type="entry name" value="MOP-like"/>
    <property type="match status" value="1"/>
</dbReference>
<dbReference type="InterPro" id="IPR017871">
    <property type="entry name" value="ABC_transporter-like_CS"/>
</dbReference>
<dbReference type="GO" id="GO:0015594">
    <property type="term" value="F:ABC-type putrescine transporter activity"/>
    <property type="evidence" value="ECO:0007669"/>
    <property type="project" value="InterPro"/>
</dbReference>
<dbReference type="InterPro" id="IPR027417">
    <property type="entry name" value="P-loop_NTPase"/>
</dbReference>
<keyword evidence="3" id="KW-0997">Cell inner membrane</keyword>
<dbReference type="GO" id="GO:0005524">
    <property type="term" value="F:ATP binding"/>
    <property type="evidence" value="ECO:0007669"/>
    <property type="project" value="UniProtKB-KW"/>
</dbReference>
<comment type="catalytic activity">
    <reaction evidence="8">
        <text>ATP + H2O + polyamine-[polyamine-binding protein]Side 1 = ADP + phosphate + polyamineSide 2 + [polyamine-binding protein]Side 1.</text>
        <dbReference type="EC" id="7.6.2.11"/>
    </reaction>
</comment>
<keyword evidence="7 8" id="KW-0472">Membrane</keyword>
<dbReference type="NCBIfam" id="TIGR01187">
    <property type="entry name" value="potA"/>
    <property type="match status" value="1"/>
</dbReference>
<evidence type="ECO:0000256" key="7">
    <source>
        <dbReference type="ARBA" id="ARBA00023136"/>
    </source>
</evidence>
<evidence type="ECO:0000256" key="2">
    <source>
        <dbReference type="ARBA" id="ARBA00022475"/>
    </source>
</evidence>
<feature type="domain" description="ABC transporter" evidence="9">
    <location>
        <begin position="24"/>
        <end position="254"/>
    </location>
</feature>
<proteinExistence type="inferred from homology"/>
<dbReference type="Gene3D" id="2.40.50.100">
    <property type="match status" value="1"/>
</dbReference>
<dbReference type="InterPro" id="IPR003439">
    <property type="entry name" value="ABC_transporter-like_ATP-bd"/>
</dbReference>
<comment type="subunit">
    <text evidence="8">The complex is composed of two ATP-binding proteins (PotA), two transmembrane proteins (PotB and PotC) and a solute-binding protein (PotD).</text>
</comment>
<comment type="caution">
    <text evidence="10">The sequence shown here is derived from an EMBL/GenBank/DDBJ whole genome shotgun (WGS) entry which is preliminary data.</text>
</comment>
<dbReference type="InterPro" id="IPR008995">
    <property type="entry name" value="Mo/tungstate-bd_C_term_dom"/>
</dbReference>
<name>A0A1S7TNY0_9HYPH</name>
<evidence type="ECO:0000256" key="8">
    <source>
        <dbReference type="RuleBase" id="RU364083"/>
    </source>
</evidence>
<dbReference type="GO" id="GO:0043190">
    <property type="term" value="C:ATP-binding cassette (ABC) transporter complex"/>
    <property type="evidence" value="ECO:0007669"/>
    <property type="project" value="InterPro"/>
</dbReference>
<keyword evidence="11" id="KW-1185">Reference proteome</keyword>
<dbReference type="RefSeq" id="WP_080852663.1">
    <property type="nucleotide sequence ID" value="NZ_LT009775.1"/>
</dbReference>
<evidence type="ECO:0000259" key="9">
    <source>
        <dbReference type="PROSITE" id="PS50893"/>
    </source>
</evidence>
<protein>
    <recommendedName>
        <fullName evidence="8">Spermidine/putrescine import ATP-binding protein PotA</fullName>
        <ecNumber evidence="8">7.6.2.11</ecNumber>
    </recommendedName>
</protein>
<comment type="function">
    <text evidence="8">Part of the ABC transporter complex PotABCD involved in spermidine/putrescine import. Responsible for energy coupling to the transport system.</text>
</comment>
<keyword evidence="6 8" id="KW-1278">Translocase</keyword>
<dbReference type="InterPro" id="IPR013611">
    <property type="entry name" value="Transp-assoc_OB_typ2"/>
</dbReference>
<dbReference type="AlphaFoldDB" id="A0A1S7TNY0"/>
<dbReference type="InterPro" id="IPR005893">
    <property type="entry name" value="PotA-like"/>
</dbReference>
<accession>A0A1S7TNY0</accession>
<keyword evidence="2 8" id="KW-1003">Cell membrane</keyword>
<comment type="similarity">
    <text evidence="8">Belongs to the ABC transporter superfamily. Spermidine/putrescine importer (TC 3.A.1.11.1) family.</text>
</comment>
<dbReference type="SUPFAM" id="SSF52540">
    <property type="entry name" value="P-loop containing nucleoside triphosphate hydrolases"/>
    <property type="match status" value="1"/>
</dbReference>
<dbReference type="Pfam" id="PF00005">
    <property type="entry name" value="ABC_tran"/>
    <property type="match status" value="1"/>
</dbReference>
<keyword evidence="4 8" id="KW-0547">Nucleotide-binding</keyword>
<dbReference type="FunFam" id="3.40.50.300:FF:000133">
    <property type="entry name" value="Spermidine/putrescine import ATP-binding protein PotA"/>
    <property type="match status" value="1"/>
</dbReference>
<dbReference type="CDD" id="cd03300">
    <property type="entry name" value="ABC_PotA_N"/>
    <property type="match status" value="1"/>
</dbReference>
<dbReference type="InterPro" id="IPR003593">
    <property type="entry name" value="AAA+_ATPase"/>
</dbReference>
<evidence type="ECO:0000256" key="3">
    <source>
        <dbReference type="ARBA" id="ARBA00022519"/>
    </source>
</evidence>
<dbReference type="InterPro" id="IPR017879">
    <property type="entry name" value="PotA_ATP-bd"/>
</dbReference>
<dbReference type="PANTHER" id="PTHR42781:SF5">
    <property type="entry name" value="PUTRESCINE TRANSPORT ATP-BINDING PROTEIN POTG"/>
    <property type="match status" value="1"/>
</dbReference>
<dbReference type="InterPro" id="IPR050093">
    <property type="entry name" value="ABC_SmlMolc_Importer"/>
</dbReference>
<gene>
    <name evidence="10" type="primary">potG</name>
    <name evidence="8" type="synonym">potA</name>
    <name evidence="10" type="ORF">AGR7A_Cc290043</name>
</gene>
<dbReference type="EC" id="7.6.2.11" evidence="8"/>
<reference evidence="10" key="1">
    <citation type="submission" date="2016-01" db="EMBL/GenBank/DDBJ databases">
        <authorList>
            <person name="Regsiter A."/>
            <person name="william w."/>
        </authorList>
    </citation>
    <scope>NUCLEOTIDE SEQUENCE</scope>
    <source>
        <strain evidence="10">NCPPB 1641</strain>
    </source>
</reference>
<dbReference type="PROSITE" id="PS00211">
    <property type="entry name" value="ABC_TRANSPORTER_1"/>
    <property type="match status" value="1"/>
</dbReference>
<evidence type="ECO:0000313" key="10">
    <source>
        <dbReference type="EMBL" id="CVI56286.1"/>
    </source>
</evidence>
<dbReference type="Pfam" id="PF08402">
    <property type="entry name" value="TOBE_2"/>
    <property type="match status" value="1"/>
</dbReference>
<keyword evidence="1 8" id="KW-0813">Transport</keyword>